<feature type="transmembrane region" description="Helical" evidence="1">
    <location>
        <begin position="32"/>
        <end position="51"/>
    </location>
</feature>
<feature type="transmembrane region" description="Helical" evidence="1">
    <location>
        <begin position="143"/>
        <end position="164"/>
    </location>
</feature>
<protein>
    <submittedName>
        <fullName evidence="3">Histidine kinase</fullName>
    </submittedName>
</protein>
<evidence type="ECO:0000256" key="1">
    <source>
        <dbReference type="SAM" id="Phobius"/>
    </source>
</evidence>
<reference evidence="3 4" key="1">
    <citation type="submission" date="2023-06" db="EMBL/GenBank/DDBJ databases">
        <title>Pelomonas sp. PFR6 16S ribosomal RNA gene Genome sequencing and assembly.</title>
        <authorList>
            <person name="Woo H."/>
        </authorList>
    </citation>
    <scope>NUCLEOTIDE SEQUENCE [LARGE SCALE GENOMIC DNA]</scope>
    <source>
        <strain evidence="3 4">PFR6</strain>
    </source>
</reference>
<keyword evidence="1" id="KW-0812">Transmembrane</keyword>
<dbReference type="InterPro" id="IPR050640">
    <property type="entry name" value="Bact_2-comp_sensor_kinase"/>
</dbReference>
<dbReference type="Pfam" id="PF06580">
    <property type="entry name" value="His_kinase"/>
    <property type="match status" value="1"/>
</dbReference>
<keyword evidence="4" id="KW-1185">Reference proteome</keyword>
<proteinExistence type="predicted"/>
<feature type="domain" description="Signal transduction histidine kinase internal region" evidence="2">
    <location>
        <begin position="194"/>
        <end position="265"/>
    </location>
</feature>
<dbReference type="RefSeq" id="WP_290360868.1">
    <property type="nucleotide sequence ID" value="NZ_JAUHHC010000005.1"/>
</dbReference>
<dbReference type="InterPro" id="IPR010559">
    <property type="entry name" value="Sig_transdc_His_kin_internal"/>
</dbReference>
<organism evidence="3 4">
    <name type="scientific">Roseateles violae</name>
    <dbReference type="NCBI Taxonomy" id="3058042"/>
    <lineage>
        <taxon>Bacteria</taxon>
        <taxon>Pseudomonadati</taxon>
        <taxon>Pseudomonadota</taxon>
        <taxon>Betaproteobacteria</taxon>
        <taxon>Burkholderiales</taxon>
        <taxon>Sphaerotilaceae</taxon>
        <taxon>Roseateles</taxon>
    </lineage>
</organism>
<dbReference type="GO" id="GO:0016301">
    <property type="term" value="F:kinase activity"/>
    <property type="evidence" value="ECO:0007669"/>
    <property type="project" value="UniProtKB-KW"/>
</dbReference>
<feature type="transmembrane region" description="Helical" evidence="1">
    <location>
        <begin position="63"/>
        <end position="84"/>
    </location>
</feature>
<dbReference type="PANTHER" id="PTHR34220">
    <property type="entry name" value="SENSOR HISTIDINE KINASE YPDA"/>
    <property type="match status" value="1"/>
</dbReference>
<evidence type="ECO:0000259" key="2">
    <source>
        <dbReference type="Pfam" id="PF06580"/>
    </source>
</evidence>
<comment type="caution">
    <text evidence="3">The sequence shown here is derived from an EMBL/GenBank/DDBJ whole genome shotgun (WGS) entry which is preliminary data.</text>
</comment>
<dbReference type="EMBL" id="JAUHHC010000005">
    <property type="protein sequence ID" value="MDN3922570.1"/>
    <property type="molecule type" value="Genomic_DNA"/>
</dbReference>
<dbReference type="PANTHER" id="PTHR34220:SF9">
    <property type="entry name" value="SIGNAL TRANSDUCTION HISTIDINE KINASE INTERNAL REGION DOMAIN-CONTAINING PROTEIN"/>
    <property type="match status" value="1"/>
</dbReference>
<gene>
    <name evidence="3" type="ORF">QWJ38_19945</name>
</gene>
<keyword evidence="1" id="KW-0472">Membrane</keyword>
<name>A0ABT8DWD2_9BURK</name>
<evidence type="ECO:0000313" key="3">
    <source>
        <dbReference type="EMBL" id="MDN3922570.1"/>
    </source>
</evidence>
<keyword evidence="1" id="KW-1133">Transmembrane helix</keyword>
<evidence type="ECO:0000313" key="4">
    <source>
        <dbReference type="Proteomes" id="UP001228044"/>
    </source>
</evidence>
<dbReference type="Proteomes" id="UP001228044">
    <property type="component" value="Unassembled WGS sequence"/>
</dbReference>
<sequence length="374" mass="41008">MSAVLHPPRSGQPAALLGHLLRAWRSLHWQELAAFALAGLLFGLIDLSSLLEIDVGTQLAPVVMRHLLLPVVACLALLAVWLPADRSERQHPKRPLRLALAVLIGSALAMLISAGVEKLLPWPSVSDLMRAKKGLPPMPSLNVAGMLGDTLWVFMPSAMMIAVVELLRRRRHYEESVQKMLHEHSQIKRRAMAARLAALQAQVEPQLLFDALVDIEQAYGRADARAPARMEQLIRHLRVALPRLRESGSSLEAEADLLESYLGVLQGLGQATPRFEARWPAELRGASVPPMLLLPLLQRALRLAELTPSCCSLSAETHEGGLRVLLEFDRPGLCGDDAELQSLAERLRVLSGGPARLACRSLAGTTLFTLELNR</sequence>
<accession>A0ABT8DWD2</accession>
<keyword evidence="3" id="KW-0418">Kinase</keyword>
<keyword evidence="3" id="KW-0808">Transferase</keyword>
<feature type="transmembrane region" description="Helical" evidence="1">
    <location>
        <begin position="96"/>
        <end position="116"/>
    </location>
</feature>